<dbReference type="GO" id="GO:0016740">
    <property type="term" value="F:transferase activity"/>
    <property type="evidence" value="ECO:0007669"/>
    <property type="project" value="UniProtKB-KW"/>
</dbReference>
<proteinExistence type="predicted"/>
<dbReference type="PATRIC" id="fig|1299334.3.peg.5820"/>
<reference evidence="1" key="1">
    <citation type="submission" date="2014-01" db="EMBL/GenBank/DDBJ databases">
        <authorList>
            <person name="Brown-Elliot B."/>
            <person name="Wallace R."/>
            <person name="Lenaerts A."/>
            <person name="Ordway D."/>
            <person name="DeGroote M.A."/>
            <person name="Parker T."/>
            <person name="Sizemore C."/>
            <person name="Tallon L.J."/>
            <person name="Sadzewicz L.K."/>
            <person name="Sengamalay N."/>
            <person name="Fraser C.M."/>
            <person name="Hine E."/>
            <person name="Shefchek K.A."/>
            <person name="Das S.P."/>
            <person name="Tettelin H."/>
        </authorList>
    </citation>
    <scope>NUCLEOTIDE SEQUENCE [LARGE SCALE GENOMIC DNA]</scope>
    <source>
        <strain evidence="1">4042</strain>
    </source>
</reference>
<evidence type="ECO:0000313" key="1">
    <source>
        <dbReference type="EMBL" id="EUA29876.1"/>
    </source>
</evidence>
<comment type="caution">
    <text evidence="1">The sequence shown here is derived from an EMBL/GenBank/DDBJ whole genome shotgun (WGS) entry which is preliminary data.</text>
</comment>
<keyword evidence="1" id="KW-0315">Glutamine amidotransferase</keyword>
<protein>
    <submittedName>
        <fullName evidence="1">Glutamine amidotransferase domain protein</fullName>
        <ecNumber evidence="1">2.6.-.-</ecNumber>
    </submittedName>
</protein>
<organism evidence="1">
    <name type="scientific">Mycobacterium xenopi 4042</name>
    <dbReference type="NCBI Taxonomy" id="1299334"/>
    <lineage>
        <taxon>Bacteria</taxon>
        <taxon>Bacillati</taxon>
        <taxon>Actinomycetota</taxon>
        <taxon>Actinomycetes</taxon>
        <taxon>Mycobacteriales</taxon>
        <taxon>Mycobacteriaceae</taxon>
        <taxon>Mycobacterium</taxon>
    </lineage>
</organism>
<accession>X8AFE6</accession>
<gene>
    <name evidence="1" type="ORF">I553_4129</name>
</gene>
<dbReference type="EC" id="2.6.-.-" evidence="1"/>
<dbReference type="EMBL" id="JAOB01000060">
    <property type="protein sequence ID" value="EUA29876.1"/>
    <property type="molecule type" value="Genomic_DNA"/>
</dbReference>
<dbReference type="AlphaFoldDB" id="X8AFE6"/>
<name>X8AFE6_MYCXE</name>
<keyword evidence="1" id="KW-0808">Transferase</keyword>
<sequence length="67" mass="7301">MRTNRIRARSEHLSAAPSAVFASEPMDDDPRWDLIAPGELVHVDAALQITRDMVLPTRPATSCAATT</sequence>